<dbReference type="CDD" id="cd00085">
    <property type="entry name" value="HNHc"/>
    <property type="match status" value="1"/>
</dbReference>
<dbReference type="OrthoDB" id="3261064at2"/>
<dbReference type="RefSeq" id="WP_147049271.1">
    <property type="nucleotide sequence ID" value="NZ_BKAH01000001.1"/>
</dbReference>
<feature type="domain" description="HNH nuclease" evidence="1">
    <location>
        <begin position="405"/>
        <end position="457"/>
    </location>
</feature>
<dbReference type="EMBL" id="VRSX01000002">
    <property type="protein sequence ID" value="TXK14067.1"/>
    <property type="molecule type" value="Genomic_DNA"/>
</dbReference>
<dbReference type="Gene3D" id="1.10.30.50">
    <property type="match status" value="1"/>
</dbReference>
<evidence type="ECO:0000313" key="2">
    <source>
        <dbReference type="EMBL" id="TXK14067.1"/>
    </source>
</evidence>
<sequence length="490" mass="53798">MWVADLDAAAAEWGWLLERLGPGEHDRRRAGVNHLAFLGGPHAGGPDHYAGWLETDVGTPWHSGAMDTFEETLAHRALAGVLNDLLADQMEVNRRAALRADGIRDAIDYALSHPYVYTPLEGAAGTHAAELAVLLDISLRLQISENRIRSDAAVARSAHRHLPALWRRAREGFAPFPLVEATTDAIVRLLPAVDADPAARAVAAEAIALVDEATSAWVLTLTPAAFRRRLRILLDRLDPRDASARHRDAFAERRVVVEEDVDGMSWFAVLMTSADALAAKRRLTATAKHLQKTERDGRDRDQIRADLASAWLRGVGTPTAVQTKVFVTVPVGVMASRTADEHGRCTMCGGSGVAEQARIVGGDTVDPLTAKQLFLDARSFRRVIHDPARGVIVDLDRRRYRPSKAQREWLILQHGTCSRDGCTRLALDADIDHITEWSRGGPTNLHSLRPLCPADHARRHSTAMRFRSRTDGTVQVVTPTGFTSDEPPPF</sequence>
<organism evidence="2 3">
    <name type="scientific">Microbacterium saccharophilum</name>
    <dbReference type="NCBI Taxonomy" id="1213358"/>
    <lineage>
        <taxon>Bacteria</taxon>
        <taxon>Bacillati</taxon>
        <taxon>Actinomycetota</taxon>
        <taxon>Actinomycetes</taxon>
        <taxon>Micrococcales</taxon>
        <taxon>Microbacteriaceae</taxon>
        <taxon>Microbacterium</taxon>
    </lineage>
</organism>
<keyword evidence="3" id="KW-1185">Reference proteome</keyword>
<evidence type="ECO:0000313" key="3">
    <source>
        <dbReference type="Proteomes" id="UP000321949"/>
    </source>
</evidence>
<dbReference type="InterPro" id="IPR002711">
    <property type="entry name" value="HNH"/>
</dbReference>
<dbReference type="AlphaFoldDB" id="A0A5C8I4W0"/>
<dbReference type="Proteomes" id="UP000321949">
    <property type="component" value="Unassembled WGS sequence"/>
</dbReference>
<reference evidence="2 3" key="1">
    <citation type="submission" date="2019-08" db="EMBL/GenBank/DDBJ databases">
        <authorList>
            <person name="Dong K."/>
        </authorList>
    </citation>
    <scope>NUCLEOTIDE SEQUENCE [LARGE SCALE GENOMIC DNA]</scope>
    <source>
        <strain evidence="2 3">K-1</strain>
    </source>
</reference>
<accession>A0A5C8I4W0</accession>
<name>A0A5C8I4W0_9MICO</name>
<comment type="caution">
    <text evidence="2">The sequence shown here is derived from an EMBL/GenBank/DDBJ whole genome shotgun (WGS) entry which is preliminary data.</text>
</comment>
<gene>
    <name evidence="2" type="ORF">FVP74_05590</name>
</gene>
<evidence type="ECO:0000259" key="1">
    <source>
        <dbReference type="SMART" id="SM00507"/>
    </source>
</evidence>
<dbReference type="Pfam" id="PF01844">
    <property type="entry name" value="HNH"/>
    <property type="match status" value="1"/>
</dbReference>
<dbReference type="GO" id="GO:0004519">
    <property type="term" value="F:endonuclease activity"/>
    <property type="evidence" value="ECO:0007669"/>
    <property type="project" value="InterPro"/>
</dbReference>
<dbReference type="GO" id="GO:0003676">
    <property type="term" value="F:nucleic acid binding"/>
    <property type="evidence" value="ECO:0007669"/>
    <property type="project" value="InterPro"/>
</dbReference>
<dbReference type="InterPro" id="IPR003615">
    <property type="entry name" value="HNH_nuc"/>
</dbReference>
<dbReference type="SMART" id="SM00507">
    <property type="entry name" value="HNHc"/>
    <property type="match status" value="1"/>
</dbReference>
<protein>
    <recommendedName>
        <fullName evidence="1">HNH nuclease domain-containing protein</fullName>
    </recommendedName>
</protein>
<proteinExistence type="predicted"/>
<dbReference type="GO" id="GO:0008270">
    <property type="term" value="F:zinc ion binding"/>
    <property type="evidence" value="ECO:0007669"/>
    <property type="project" value="InterPro"/>
</dbReference>